<comment type="caution">
    <text evidence="2">The sequence shown here is derived from an EMBL/GenBank/DDBJ whole genome shotgun (WGS) entry which is preliminary data.</text>
</comment>
<reference evidence="2 3" key="1">
    <citation type="submission" date="2020-06" db="EMBL/GenBank/DDBJ databases">
        <title>Transcriptomic and genomic resources for Thalictrum thalictroides and T. hernandezii: Facilitating candidate gene discovery in an emerging model plant lineage.</title>
        <authorList>
            <person name="Arias T."/>
            <person name="Riano-Pachon D.M."/>
            <person name="Di Stilio V.S."/>
        </authorList>
    </citation>
    <scope>NUCLEOTIDE SEQUENCE [LARGE SCALE GENOMIC DNA]</scope>
    <source>
        <strain evidence="3">cv. WT478/WT964</strain>
        <tissue evidence="2">Leaves</tissue>
    </source>
</reference>
<dbReference type="InterPro" id="IPR017451">
    <property type="entry name" value="F-box-assoc_interact_dom"/>
</dbReference>
<organism evidence="2 3">
    <name type="scientific">Thalictrum thalictroides</name>
    <name type="common">Rue-anemone</name>
    <name type="synonym">Anemone thalictroides</name>
    <dbReference type="NCBI Taxonomy" id="46969"/>
    <lineage>
        <taxon>Eukaryota</taxon>
        <taxon>Viridiplantae</taxon>
        <taxon>Streptophyta</taxon>
        <taxon>Embryophyta</taxon>
        <taxon>Tracheophyta</taxon>
        <taxon>Spermatophyta</taxon>
        <taxon>Magnoliopsida</taxon>
        <taxon>Ranunculales</taxon>
        <taxon>Ranunculaceae</taxon>
        <taxon>Thalictroideae</taxon>
        <taxon>Thalictrum</taxon>
    </lineage>
</organism>
<protein>
    <recommendedName>
        <fullName evidence="1">F-box associated beta-propeller type 3 domain-containing protein</fullName>
    </recommendedName>
</protein>
<dbReference type="Proteomes" id="UP000554482">
    <property type="component" value="Unassembled WGS sequence"/>
</dbReference>
<evidence type="ECO:0000313" key="2">
    <source>
        <dbReference type="EMBL" id="KAF5180914.1"/>
    </source>
</evidence>
<evidence type="ECO:0000259" key="1">
    <source>
        <dbReference type="Pfam" id="PF08268"/>
    </source>
</evidence>
<dbReference type="Pfam" id="PF08268">
    <property type="entry name" value="FBA_3"/>
    <property type="match status" value="1"/>
</dbReference>
<name>A0A7J6V711_THATH</name>
<gene>
    <name evidence="2" type="ORF">FRX31_029499</name>
</gene>
<dbReference type="PANTHER" id="PTHR31111">
    <property type="entry name" value="BNAA05G37150D PROTEIN-RELATED"/>
    <property type="match status" value="1"/>
</dbReference>
<dbReference type="InterPro" id="IPR013187">
    <property type="entry name" value="F-box-assoc_dom_typ3"/>
</dbReference>
<dbReference type="OrthoDB" id="692435at2759"/>
<evidence type="ECO:0000313" key="3">
    <source>
        <dbReference type="Proteomes" id="UP000554482"/>
    </source>
</evidence>
<dbReference type="EMBL" id="JABWDY010036794">
    <property type="protein sequence ID" value="KAF5180914.1"/>
    <property type="molecule type" value="Genomic_DNA"/>
</dbReference>
<dbReference type="PANTHER" id="PTHR31111:SF136">
    <property type="entry name" value="F-BOX ASSOCIATED DOMAIN-CONTAINING PROTEIN"/>
    <property type="match status" value="1"/>
</dbReference>
<accession>A0A7J6V711</accession>
<sequence length="218" mass="25780">MEYRVLIVIYKARRFKFYILGLLSERVRWITNLTHSPNNVRSPVYLNGILHWMVNDKSYKHANGDNPGCSSSIMLFNTTSEEFSTIPHPGDECGLRKKHDMMELMDMEGNLSLCDSRSFRYLDIWMLEDYENWFWGKRHSIEIEPLLEFCGIQYRYGSHVNLGGFYMYNKELLLKVCDNDLILYNQQTGSIRRVGKQMRKDMRVVAVPHINTLFIDIF</sequence>
<dbReference type="AlphaFoldDB" id="A0A7J6V711"/>
<keyword evidence="3" id="KW-1185">Reference proteome</keyword>
<proteinExistence type="predicted"/>
<dbReference type="NCBIfam" id="TIGR01640">
    <property type="entry name" value="F_box_assoc_1"/>
    <property type="match status" value="1"/>
</dbReference>
<feature type="domain" description="F-box associated beta-propeller type 3" evidence="1">
    <location>
        <begin position="2"/>
        <end position="197"/>
    </location>
</feature>